<keyword evidence="2" id="KW-1185">Reference proteome</keyword>
<gene>
    <name evidence="1" type="primary">orf122</name>
    <name evidence="1" type="ORF">HytaNPV_gp122</name>
</gene>
<evidence type="ECO:0000313" key="1">
    <source>
        <dbReference type="EMBL" id="AWW14482.1"/>
    </source>
</evidence>
<dbReference type="Proteomes" id="UP000501125">
    <property type="component" value="Chromosome"/>
</dbReference>
<dbReference type="RefSeq" id="YP_010086389.1">
    <property type="nucleotide sequence ID" value="NC_055453.1"/>
</dbReference>
<evidence type="ECO:0000313" key="2">
    <source>
        <dbReference type="Proteomes" id="UP000501125"/>
    </source>
</evidence>
<dbReference type="KEGG" id="vg:65101600"/>
<sequence>MKPLKSKTLAKCYWTTDKLISSRIENNMMQYRVIILSYDDSLQKLFYDAISYNHLMINSLMKSLCNIV</sequence>
<accession>A0A2Z4HI99</accession>
<name>A0A2Z4HI99_9ABAC</name>
<protein>
    <submittedName>
        <fullName evidence="1">Uncharacterized protein</fullName>
    </submittedName>
</protein>
<proteinExistence type="predicted"/>
<dbReference type="EMBL" id="MH261376">
    <property type="protein sequence ID" value="AWW14482.1"/>
    <property type="molecule type" value="Genomic_DNA"/>
</dbReference>
<reference evidence="1 2" key="1">
    <citation type="journal article" date="2018" name="Sci. Rep.">
        <title>Comprehensive analysis of single molecule sequencing-derived complete genome and whole transcriptome of Hyposidra talaca nuclear polyhedrosis virus.</title>
        <authorList>
            <person name="Nguyen T.T."/>
            <person name="Suryamohan K."/>
            <person name="Kuriakose B."/>
            <person name="Janakiraman V."/>
            <person name="Reichelt M."/>
            <person name="Chaudhuri S."/>
            <person name="Guillory J."/>
            <person name="Divakaran N."/>
            <person name="Rabins P.E."/>
            <person name="Goel R."/>
            <person name="Deka B."/>
            <person name="Sarkar S."/>
            <person name="Ekka P."/>
            <person name="Tsai Y.C."/>
            <person name="Vargas D."/>
            <person name="Santhosh S."/>
            <person name="Mohan S."/>
            <person name="Chin C.S."/>
            <person name="Korlach J."/>
            <person name="Thomas G."/>
            <person name="Babu A."/>
            <person name="Seshagiri S."/>
        </authorList>
    </citation>
    <scope>NUCLEOTIDE SEQUENCE [LARGE SCALE GENOMIC DNA]</scope>
    <source>
        <strain evidence="1 2">HytaNPVIndia001</strain>
    </source>
</reference>
<dbReference type="GeneID" id="65101600"/>
<organism evidence="1 2">
    <name type="scientific">Hyposidra talaca nucleopolyhedrovirus</name>
    <dbReference type="NCBI Taxonomy" id="1070315"/>
    <lineage>
        <taxon>Viruses</taxon>
        <taxon>Viruses incertae sedis</taxon>
        <taxon>Naldaviricetes</taxon>
        <taxon>Lefavirales</taxon>
        <taxon>Baculoviridae</taxon>
        <taxon>Alphabaculovirus</taxon>
        <taxon>Alphabaculovirus hytalacae</taxon>
    </lineage>
</organism>